<dbReference type="AlphaFoldDB" id="A0A445MSD8"/>
<accession>A0A445MSD8</accession>
<name>A0A445MSD8_9BACT</name>
<reference evidence="1" key="1">
    <citation type="submission" date="2018-01" db="EMBL/GenBank/DDBJ databases">
        <authorList>
            <person name="Regsiter A."/>
            <person name="William W."/>
        </authorList>
    </citation>
    <scope>NUCLEOTIDE SEQUENCE</scope>
    <source>
        <strain evidence="1">TRIP AH-1</strain>
    </source>
</reference>
<proteinExistence type="predicted"/>
<dbReference type="EMBL" id="OJIN01000043">
    <property type="protein sequence ID" value="SPD72434.1"/>
    <property type="molecule type" value="Genomic_DNA"/>
</dbReference>
<organism evidence="1">
    <name type="scientific">uncultured Desulfobacterium sp</name>
    <dbReference type="NCBI Taxonomy" id="201089"/>
    <lineage>
        <taxon>Bacteria</taxon>
        <taxon>Pseudomonadati</taxon>
        <taxon>Thermodesulfobacteriota</taxon>
        <taxon>Desulfobacteria</taxon>
        <taxon>Desulfobacterales</taxon>
        <taxon>Desulfobacteriaceae</taxon>
        <taxon>Desulfobacterium</taxon>
        <taxon>environmental samples</taxon>
    </lineage>
</organism>
<evidence type="ECO:0000313" key="1">
    <source>
        <dbReference type="EMBL" id="SPD72434.1"/>
    </source>
</evidence>
<gene>
    <name evidence="1" type="ORF">PITCH_A1370001</name>
</gene>
<sequence length="65" mass="7410">MSILPDTNVVARGEIDRSLMSSPVWLRAKEQADITSADRIIDQLWTQRKTEQLKSLVPCNLYCFG</sequence>
<protein>
    <submittedName>
        <fullName evidence="1">Uncharacterized protein</fullName>
    </submittedName>
</protein>